<organism evidence="3 4">
    <name type="scientific">Ferrovibrio xuzhouensis</name>
    <dbReference type="NCBI Taxonomy" id="1576914"/>
    <lineage>
        <taxon>Bacteria</taxon>
        <taxon>Pseudomonadati</taxon>
        <taxon>Pseudomonadota</taxon>
        <taxon>Alphaproteobacteria</taxon>
        <taxon>Rhodospirillales</taxon>
        <taxon>Rhodospirillaceae</taxon>
        <taxon>Ferrovibrio</taxon>
    </lineage>
</organism>
<evidence type="ECO:0000256" key="2">
    <source>
        <dbReference type="SAM" id="Phobius"/>
    </source>
</evidence>
<dbReference type="EMBL" id="JBHRYJ010000001">
    <property type="protein sequence ID" value="MFC3674948.1"/>
    <property type="molecule type" value="Genomic_DNA"/>
</dbReference>
<feature type="region of interest" description="Disordered" evidence="1">
    <location>
        <begin position="60"/>
        <end position="81"/>
    </location>
</feature>
<name>A0ABV7VD04_9PROT</name>
<gene>
    <name evidence="3" type="ORF">ACFOOQ_05285</name>
</gene>
<dbReference type="InterPro" id="IPR021682">
    <property type="entry name" value="DUF2933"/>
</dbReference>
<sequence length="81" mass="8911">MNANKNTPWWRSRSSLVLIGFLVVAGFFLISEHRAHFFGALPYLLILACPLMHFFHHHGNQGGQRGHDHSGVDGTSGKAGS</sequence>
<accession>A0ABV7VD04</accession>
<keyword evidence="2" id="KW-1133">Transmembrane helix</keyword>
<dbReference type="Proteomes" id="UP001595711">
    <property type="component" value="Unassembled WGS sequence"/>
</dbReference>
<protein>
    <submittedName>
        <fullName evidence="3">DUF2933 domain-containing protein</fullName>
    </submittedName>
</protein>
<dbReference type="RefSeq" id="WP_379722586.1">
    <property type="nucleotide sequence ID" value="NZ_JBHRYJ010000001.1"/>
</dbReference>
<keyword evidence="2" id="KW-0812">Transmembrane</keyword>
<keyword evidence="2" id="KW-0472">Membrane</keyword>
<comment type="caution">
    <text evidence="3">The sequence shown here is derived from an EMBL/GenBank/DDBJ whole genome shotgun (WGS) entry which is preliminary data.</text>
</comment>
<evidence type="ECO:0000313" key="3">
    <source>
        <dbReference type="EMBL" id="MFC3674948.1"/>
    </source>
</evidence>
<proteinExistence type="predicted"/>
<reference evidence="4" key="1">
    <citation type="journal article" date="2019" name="Int. J. Syst. Evol. Microbiol.">
        <title>The Global Catalogue of Microorganisms (GCM) 10K type strain sequencing project: providing services to taxonomists for standard genome sequencing and annotation.</title>
        <authorList>
            <consortium name="The Broad Institute Genomics Platform"/>
            <consortium name="The Broad Institute Genome Sequencing Center for Infectious Disease"/>
            <person name="Wu L."/>
            <person name="Ma J."/>
        </authorList>
    </citation>
    <scope>NUCLEOTIDE SEQUENCE [LARGE SCALE GENOMIC DNA]</scope>
    <source>
        <strain evidence="4">KCTC 42182</strain>
    </source>
</reference>
<dbReference type="Pfam" id="PF11666">
    <property type="entry name" value="DUF2933"/>
    <property type="match status" value="1"/>
</dbReference>
<feature type="transmembrane region" description="Helical" evidence="2">
    <location>
        <begin position="12"/>
        <end position="30"/>
    </location>
</feature>
<evidence type="ECO:0000256" key="1">
    <source>
        <dbReference type="SAM" id="MobiDB-lite"/>
    </source>
</evidence>
<feature type="transmembrane region" description="Helical" evidence="2">
    <location>
        <begin position="36"/>
        <end position="55"/>
    </location>
</feature>
<evidence type="ECO:0000313" key="4">
    <source>
        <dbReference type="Proteomes" id="UP001595711"/>
    </source>
</evidence>
<keyword evidence="4" id="KW-1185">Reference proteome</keyword>